<dbReference type="PANTHER" id="PTHR23081:SF36">
    <property type="entry name" value="RNA POLYMERASE II SUBUNIT A C-TERMINAL DOMAIN PHOSPHATASE"/>
    <property type="match status" value="1"/>
</dbReference>
<dbReference type="InterPro" id="IPR004274">
    <property type="entry name" value="FCP1_dom"/>
</dbReference>
<evidence type="ECO:0000256" key="2">
    <source>
        <dbReference type="ARBA" id="ARBA00022801"/>
    </source>
</evidence>
<comment type="function">
    <text evidence="6">This promotes the activity of RNA polymerase II.</text>
</comment>
<evidence type="ECO:0000256" key="7">
    <source>
        <dbReference type="SAM" id="MobiDB-lite"/>
    </source>
</evidence>
<feature type="region of interest" description="Disordered" evidence="7">
    <location>
        <begin position="274"/>
        <end position="296"/>
    </location>
</feature>
<organism evidence="10 11">
    <name type="scientific">Synchytrium endobioticum</name>
    <dbReference type="NCBI Taxonomy" id="286115"/>
    <lineage>
        <taxon>Eukaryota</taxon>
        <taxon>Fungi</taxon>
        <taxon>Fungi incertae sedis</taxon>
        <taxon>Chytridiomycota</taxon>
        <taxon>Chytridiomycota incertae sedis</taxon>
        <taxon>Chytridiomycetes</taxon>
        <taxon>Synchytriales</taxon>
        <taxon>Synchytriaceae</taxon>
        <taxon>Synchytrium</taxon>
    </lineage>
</organism>
<keyword evidence="3 6" id="KW-0539">Nucleus</keyword>
<feature type="region of interest" description="Disordered" evidence="7">
    <location>
        <begin position="702"/>
        <end position="742"/>
    </location>
</feature>
<dbReference type="PANTHER" id="PTHR23081">
    <property type="entry name" value="RNA POLYMERASE II CTD PHOSPHATASE"/>
    <property type="match status" value="1"/>
</dbReference>
<dbReference type="SUPFAM" id="SSF56784">
    <property type="entry name" value="HAD-like"/>
    <property type="match status" value="1"/>
</dbReference>
<evidence type="ECO:0000259" key="9">
    <source>
        <dbReference type="PROSITE" id="PS50969"/>
    </source>
</evidence>
<evidence type="ECO:0000256" key="1">
    <source>
        <dbReference type="ARBA" id="ARBA00004123"/>
    </source>
</evidence>
<comment type="subcellular location">
    <subcellularLocation>
        <location evidence="1 6">Nucleus</location>
    </subcellularLocation>
</comment>
<feature type="compositionally biased region" description="Basic and acidic residues" evidence="7">
    <location>
        <begin position="667"/>
        <end position="678"/>
    </location>
</feature>
<dbReference type="PROSITE" id="PS50969">
    <property type="entry name" value="FCP1"/>
    <property type="match status" value="1"/>
</dbReference>
<dbReference type="InterPro" id="IPR001357">
    <property type="entry name" value="BRCT_dom"/>
</dbReference>
<evidence type="ECO:0000256" key="5">
    <source>
        <dbReference type="ARBA" id="ARBA00048336"/>
    </source>
</evidence>
<comment type="catalytic activity">
    <reaction evidence="5 6">
        <text>O-phospho-L-threonyl-[protein] + H2O = L-threonyl-[protein] + phosphate</text>
        <dbReference type="Rhea" id="RHEA:47004"/>
        <dbReference type="Rhea" id="RHEA-COMP:11060"/>
        <dbReference type="Rhea" id="RHEA-COMP:11605"/>
        <dbReference type="ChEBI" id="CHEBI:15377"/>
        <dbReference type="ChEBI" id="CHEBI:30013"/>
        <dbReference type="ChEBI" id="CHEBI:43474"/>
        <dbReference type="ChEBI" id="CHEBI:61977"/>
        <dbReference type="EC" id="3.1.3.16"/>
    </reaction>
</comment>
<feature type="region of interest" description="Disordered" evidence="7">
    <location>
        <begin position="353"/>
        <end position="373"/>
    </location>
</feature>
<dbReference type="SUPFAM" id="SSF52113">
    <property type="entry name" value="BRCT domain"/>
    <property type="match status" value="1"/>
</dbReference>
<dbReference type="OrthoDB" id="10249888at2759"/>
<dbReference type="VEuPathDB" id="FungiDB:SeMB42_g07846"/>
<dbReference type="InterPro" id="IPR039189">
    <property type="entry name" value="Fcp1"/>
</dbReference>
<feature type="domain" description="FCP1 homology" evidence="9">
    <location>
        <begin position="91"/>
        <end position="270"/>
    </location>
</feature>
<dbReference type="PROSITE" id="PS50172">
    <property type="entry name" value="BRCT"/>
    <property type="match status" value="1"/>
</dbReference>
<feature type="compositionally biased region" description="Low complexity" evidence="7">
    <location>
        <begin position="276"/>
        <end position="287"/>
    </location>
</feature>
<dbReference type="Gene3D" id="3.40.50.1000">
    <property type="entry name" value="HAD superfamily/HAD-like"/>
    <property type="match status" value="1"/>
</dbReference>
<dbReference type="Pfam" id="PF03031">
    <property type="entry name" value="NIF"/>
    <property type="match status" value="1"/>
</dbReference>
<feature type="compositionally biased region" description="Polar residues" evidence="7">
    <location>
        <begin position="353"/>
        <end position="371"/>
    </location>
</feature>
<proteinExistence type="predicted"/>
<evidence type="ECO:0000256" key="4">
    <source>
        <dbReference type="ARBA" id="ARBA00047761"/>
    </source>
</evidence>
<dbReference type="InterPro" id="IPR036420">
    <property type="entry name" value="BRCT_dom_sf"/>
</dbReference>
<evidence type="ECO:0000256" key="6">
    <source>
        <dbReference type="RuleBase" id="RU366066"/>
    </source>
</evidence>
<reference evidence="10 11" key="1">
    <citation type="journal article" date="2019" name="Sci. Rep.">
        <title>Comparative genomics of chytrid fungi reveal insights into the obligate biotrophic and pathogenic lifestyle of Synchytrium endobioticum.</title>
        <authorList>
            <person name="van de Vossenberg B.T.L.H."/>
            <person name="Warris S."/>
            <person name="Nguyen H.D.T."/>
            <person name="van Gent-Pelzer M.P.E."/>
            <person name="Joly D.L."/>
            <person name="van de Geest H.C."/>
            <person name="Bonants P.J.M."/>
            <person name="Smith D.S."/>
            <person name="Levesque C.A."/>
            <person name="van der Lee T.A.J."/>
        </authorList>
    </citation>
    <scope>NUCLEOTIDE SEQUENCE [LARGE SCALE GENOMIC DNA]</scope>
    <source>
        <strain evidence="10 11">LEV6574</strain>
    </source>
</reference>
<dbReference type="Proteomes" id="UP000320475">
    <property type="component" value="Unassembled WGS sequence"/>
</dbReference>
<name>A0A507DD17_9FUNG</name>
<accession>A0A507DD17</accession>
<feature type="domain" description="BRCT" evidence="8">
    <location>
        <begin position="423"/>
        <end position="523"/>
    </location>
</feature>
<dbReference type="InterPro" id="IPR023214">
    <property type="entry name" value="HAD_sf"/>
</dbReference>
<comment type="caution">
    <text evidence="10">The sequence shown here is derived from an EMBL/GenBank/DDBJ whole genome shotgun (WGS) entry which is preliminary data.</text>
</comment>
<dbReference type="Gene3D" id="3.40.50.10190">
    <property type="entry name" value="BRCT domain"/>
    <property type="match status" value="1"/>
</dbReference>
<dbReference type="CDD" id="cd07521">
    <property type="entry name" value="HAD_FCP1-like"/>
    <property type="match status" value="1"/>
</dbReference>
<feature type="compositionally biased region" description="Acidic residues" evidence="7">
    <location>
        <begin position="620"/>
        <end position="644"/>
    </location>
</feature>
<protein>
    <recommendedName>
        <fullName evidence="6">RNA polymerase II subunit A C-terminal domain phosphatase</fullName>
        <ecNumber evidence="6">3.1.3.16</ecNumber>
    </recommendedName>
</protein>
<dbReference type="Pfam" id="PF00533">
    <property type="entry name" value="BRCT"/>
    <property type="match status" value="1"/>
</dbReference>
<dbReference type="InterPro" id="IPR011947">
    <property type="entry name" value="FCP1_euk"/>
</dbReference>
<evidence type="ECO:0000313" key="10">
    <source>
        <dbReference type="EMBL" id="TPX49205.1"/>
    </source>
</evidence>
<gene>
    <name evidence="10" type="ORF">SeLEV6574_g01596</name>
</gene>
<sequence>MRTKEIATESWLVLSSRETARRTPVFRLGIQTAMDRTCAHQTVFHGLCANCGQIVVNDKRKRFNVAHDTKGVYVDAEEAKRLQREAAADYHKTRRLPLILDLDLTIIQACVEKDTIEEWKSDPNNPNHPALSDPTTLTTFQLAEAGAHTYYVKLRPKGRRFLDAVSKLFELHIYTMGTEPYARKVAEFLDPSGVIFADRILSRDTSGSNMVKSIDRLFPYGHDMVVVVDDRADVWNHLPNVVRVMPFDFFKSVGDVNAPMIAAAQQLEKIVDDSLKPPTTSKSSSNTHSHKDGLTESDRMVVAQAAASKDGDDPQARENRIRHAVEAVEDENLKRLENAKPLKRASLSLQQQKLVNGTSRPLSTTDGSSKMSYRGPSLEPAILVEDDQELEYIERVLLVIHDTYFRLYDAGYMPNVAAIMKALRKTVFAGCGILFSSIIPITLSSPEQHEMYKLAEDFGATIVRDFPASSHEPVRNITHVVAGKLGTDKVLRALKAGVPVVKLDWLTRSAFRWRREPIEPHLLDAKAPIKPREPPLKSIKLSEGDLISQGATQPSLSSIAVNIDVDNGQSLHHIPGEDLDNTFPKVPNPLASVLSVHKNVLGDLEDDEDLRAAMAGSTDDSSDNADEEDDDVDDDEVRDEDCIADDVPSGSAVHVKSSCRISGNSDSVERRCRPDKDNALVQSEVSSDDWLHEFDEAFDDIAEEAPLMTSPPTSTMKRKATSSPVGAASASSSHHEIKRLKT</sequence>
<evidence type="ECO:0000256" key="3">
    <source>
        <dbReference type="ARBA" id="ARBA00023242"/>
    </source>
</evidence>
<evidence type="ECO:0000259" key="8">
    <source>
        <dbReference type="PROSITE" id="PS50172"/>
    </source>
</evidence>
<dbReference type="SMART" id="SM00577">
    <property type="entry name" value="CPDc"/>
    <property type="match status" value="1"/>
</dbReference>
<dbReference type="SMART" id="SM00292">
    <property type="entry name" value="BRCT"/>
    <property type="match status" value="1"/>
</dbReference>
<dbReference type="EC" id="3.1.3.16" evidence="6"/>
<dbReference type="GO" id="GO:0008420">
    <property type="term" value="F:RNA polymerase II CTD heptapeptide repeat phosphatase activity"/>
    <property type="evidence" value="ECO:0007669"/>
    <property type="project" value="UniProtKB-UniRule"/>
</dbReference>
<dbReference type="AlphaFoldDB" id="A0A507DD17"/>
<evidence type="ECO:0000313" key="11">
    <source>
        <dbReference type="Proteomes" id="UP000320475"/>
    </source>
</evidence>
<dbReference type="InterPro" id="IPR036412">
    <property type="entry name" value="HAD-like_sf"/>
</dbReference>
<dbReference type="GO" id="GO:0005634">
    <property type="term" value="C:nucleus"/>
    <property type="evidence" value="ECO:0007669"/>
    <property type="project" value="UniProtKB-SubCell"/>
</dbReference>
<dbReference type="EMBL" id="QEAM01000038">
    <property type="protein sequence ID" value="TPX49205.1"/>
    <property type="molecule type" value="Genomic_DNA"/>
</dbReference>
<dbReference type="NCBIfam" id="TIGR02250">
    <property type="entry name" value="FCP1_euk"/>
    <property type="match status" value="1"/>
</dbReference>
<feature type="region of interest" description="Disordered" evidence="7">
    <location>
        <begin position="614"/>
        <end position="689"/>
    </location>
</feature>
<feature type="compositionally biased region" description="Low complexity" evidence="7">
    <location>
        <begin position="721"/>
        <end position="732"/>
    </location>
</feature>
<dbReference type="CDD" id="cd17729">
    <property type="entry name" value="BRCT_CTDP1"/>
    <property type="match status" value="1"/>
</dbReference>
<keyword evidence="2 6" id="KW-0378">Hydrolase</keyword>
<comment type="catalytic activity">
    <reaction evidence="4 6">
        <text>O-phospho-L-seryl-[protein] + H2O = L-seryl-[protein] + phosphate</text>
        <dbReference type="Rhea" id="RHEA:20629"/>
        <dbReference type="Rhea" id="RHEA-COMP:9863"/>
        <dbReference type="Rhea" id="RHEA-COMP:11604"/>
        <dbReference type="ChEBI" id="CHEBI:15377"/>
        <dbReference type="ChEBI" id="CHEBI:29999"/>
        <dbReference type="ChEBI" id="CHEBI:43474"/>
        <dbReference type="ChEBI" id="CHEBI:83421"/>
        <dbReference type="EC" id="3.1.3.16"/>
    </reaction>
</comment>